<dbReference type="InterPro" id="IPR029787">
    <property type="entry name" value="Nucleotide_cyclase"/>
</dbReference>
<dbReference type="SMART" id="SM00052">
    <property type="entry name" value="EAL"/>
    <property type="match status" value="1"/>
</dbReference>
<dbReference type="Gene3D" id="3.30.450.40">
    <property type="match status" value="1"/>
</dbReference>
<evidence type="ECO:0000313" key="11">
    <source>
        <dbReference type="Proteomes" id="UP000246569"/>
    </source>
</evidence>
<dbReference type="PANTHER" id="PTHR44757">
    <property type="entry name" value="DIGUANYLATE CYCLASE DGCP"/>
    <property type="match status" value="1"/>
</dbReference>
<keyword evidence="3" id="KW-0973">c-di-GMP</keyword>
<dbReference type="EMBL" id="QGTJ01000004">
    <property type="protein sequence ID" value="PWV62362.1"/>
    <property type="molecule type" value="Genomic_DNA"/>
</dbReference>
<dbReference type="NCBIfam" id="TIGR00254">
    <property type="entry name" value="GGDEF"/>
    <property type="match status" value="1"/>
</dbReference>
<evidence type="ECO:0000259" key="8">
    <source>
        <dbReference type="PROSITE" id="PS50885"/>
    </source>
</evidence>
<reference evidence="10 11" key="1">
    <citation type="submission" date="2018-05" db="EMBL/GenBank/DDBJ databases">
        <title>Genomic Encyclopedia of Type Strains, Phase IV (KMG-IV): sequencing the most valuable type-strain genomes for metagenomic binning, comparative biology and taxonomic classification.</title>
        <authorList>
            <person name="Goeker M."/>
        </authorList>
    </citation>
    <scope>NUCLEOTIDE SEQUENCE [LARGE SCALE GENOMIC DNA]</scope>
    <source>
        <strain evidence="10 11">DSM 23606</strain>
    </source>
</reference>
<dbReference type="PROSITE" id="PS50883">
    <property type="entry name" value="EAL"/>
    <property type="match status" value="1"/>
</dbReference>
<evidence type="ECO:0000313" key="10">
    <source>
        <dbReference type="EMBL" id="PWV62362.1"/>
    </source>
</evidence>
<feature type="domain" description="EAL" evidence="7">
    <location>
        <begin position="732"/>
        <end position="984"/>
    </location>
</feature>
<dbReference type="Pfam" id="PF13185">
    <property type="entry name" value="GAF_2"/>
    <property type="match status" value="1"/>
</dbReference>
<dbReference type="InterPro" id="IPR035919">
    <property type="entry name" value="EAL_sf"/>
</dbReference>
<dbReference type="PANTHER" id="PTHR44757:SF2">
    <property type="entry name" value="BIOFILM ARCHITECTURE MAINTENANCE PROTEIN MBAA"/>
    <property type="match status" value="1"/>
</dbReference>
<dbReference type="InterPro" id="IPR003660">
    <property type="entry name" value="HAMP_dom"/>
</dbReference>
<evidence type="ECO:0000256" key="1">
    <source>
        <dbReference type="ARBA" id="ARBA00001946"/>
    </source>
</evidence>
<dbReference type="Gene3D" id="3.20.20.450">
    <property type="entry name" value="EAL domain"/>
    <property type="match status" value="1"/>
</dbReference>
<comment type="cofactor">
    <cofactor evidence="1">
        <name>Mg(2+)</name>
        <dbReference type="ChEBI" id="CHEBI:18420"/>
    </cofactor>
</comment>
<dbReference type="PROSITE" id="PS50112">
    <property type="entry name" value="PAS"/>
    <property type="match status" value="1"/>
</dbReference>
<dbReference type="SMART" id="SM00091">
    <property type="entry name" value="PAS"/>
    <property type="match status" value="1"/>
</dbReference>
<sequence length="999" mass="109477">MTPLPSLRRRLLLPLALIGVLLAGSAILLAHVAFSAHLHDQLLARARQLADSLGDAAETITDLDTLQRLVAAQGAAEGVELLVVIADSDPPRIIAATRLGWIGRSPMAVSELGELLDRHDAFDCHGSHGQALCYSAPQAMVIGSGDGDTGLTPGTVLVRIDRTALENNARHTTLALSASIALATLLLLLCSARLHRRRVFEPLNAIRLALEQRAAGARSTRAPVLYDDEIGHVADCLNGMLDRLDAQDEHLQRLARLYAALSETNQTIVRAREPEKLFSEICRITTDFGQLPLAWIGRVDARREYIVVSACHGPDSDYILAQAPIALDPDRPEGFGPPARALLSGQAQISNDTLTDPRTAPWHARARAFGIASTASFPIRSGGQTIAVLSLYARSAHFFDGDVVRLLTETTEDIGFALDNLLAEQARAEAETALRDSELRYRRLFEANPLPLWVYDRDSQTLLAANTAALETFGYGQDDWRQLTLHQLLPADESQSLAEALEHENADSETVWRLQRRDGSTLFAEVHSYPLGFEGRRARLLLIHDISARREAEAKLEFLANHDALTGLPNRVLLNDRLRQTINIAHRHGTRVGVLFLDLDRFKVVNDSLGHAVGDRLLQHVAQRLRSCLRAGDTVSRLGGDEFVVILNEIGEPEQAGRVAEKILAQIAQPLMLEERELHISLSLGIALFPDDGSDADTLLRHADLAMYLAKEAGRSDYRFFTADLNARALERLSFEGGLRAALEHGEFVLHYQPQVAIADGELIGFEALVRWQHPQLGLVPPNRFIPIAEDSGLIVALGEWVIEAACRQNRDWQRQGLPHVPIAVNLSAVQFRHRALLATVAGALAESGLAADCLELELTESILMQADRVTLDTVSYLKELGVQLSIDDFGTGYSSLGYLKRFPVDKLKIDQSFVRGLDAADDVIVTTIIGLAHNLGLGVIAEGVETAEQARLLLELGCGEAQGYHFGRPLPATEARGVLLHENERRQLSAPRLPLTRH</sequence>
<dbReference type="OrthoDB" id="8553030at2"/>
<evidence type="ECO:0000256" key="2">
    <source>
        <dbReference type="ARBA" id="ARBA00012282"/>
    </source>
</evidence>
<dbReference type="EC" id="3.1.4.52" evidence="2"/>
<dbReference type="CDD" id="cd01949">
    <property type="entry name" value="GGDEF"/>
    <property type="match status" value="1"/>
</dbReference>
<feature type="domain" description="PAC" evidence="6">
    <location>
        <begin position="508"/>
        <end position="558"/>
    </location>
</feature>
<dbReference type="InterPro" id="IPR052155">
    <property type="entry name" value="Biofilm_reg_signaling"/>
</dbReference>
<dbReference type="AlphaFoldDB" id="A0A317MVI2"/>
<dbReference type="SMART" id="SM00304">
    <property type="entry name" value="HAMP"/>
    <property type="match status" value="1"/>
</dbReference>
<dbReference type="GO" id="GO:0071732">
    <property type="term" value="P:cellular response to nitric oxide"/>
    <property type="evidence" value="ECO:0007669"/>
    <property type="project" value="UniProtKB-ARBA"/>
</dbReference>
<dbReference type="SMART" id="SM00267">
    <property type="entry name" value="GGDEF"/>
    <property type="match status" value="1"/>
</dbReference>
<dbReference type="CDD" id="cd06225">
    <property type="entry name" value="HAMP"/>
    <property type="match status" value="1"/>
</dbReference>
<evidence type="ECO:0000259" key="9">
    <source>
        <dbReference type="PROSITE" id="PS50887"/>
    </source>
</evidence>
<dbReference type="NCBIfam" id="TIGR00229">
    <property type="entry name" value="sensory_box"/>
    <property type="match status" value="1"/>
</dbReference>
<dbReference type="SMART" id="SM00065">
    <property type="entry name" value="GAF"/>
    <property type="match status" value="1"/>
</dbReference>
<dbReference type="SUPFAM" id="SSF55781">
    <property type="entry name" value="GAF domain-like"/>
    <property type="match status" value="1"/>
</dbReference>
<dbReference type="Proteomes" id="UP000246569">
    <property type="component" value="Unassembled WGS sequence"/>
</dbReference>
<dbReference type="PROSITE" id="PS50885">
    <property type="entry name" value="HAMP"/>
    <property type="match status" value="1"/>
</dbReference>
<dbReference type="SUPFAM" id="SSF141868">
    <property type="entry name" value="EAL domain-like"/>
    <property type="match status" value="1"/>
</dbReference>
<feature type="domain" description="GGDEF" evidence="9">
    <location>
        <begin position="590"/>
        <end position="723"/>
    </location>
</feature>
<dbReference type="CDD" id="cd01948">
    <property type="entry name" value="EAL"/>
    <property type="match status" value="1"/>
</dbReference>
<dbReference type="GO" id="GO:0071111">
    <property type="term" value="F:cyclic-guanylate-specific phosphodiesterase activity"/>
    <property type="evidence" value="ECO:0007669"/>
    <property type="project" value="UniProtKB-EC"/>
</dbReference>
<dbReference type="InterPro" id="IPR000700">
    <property type="entry name" value="PAS-assoc_C"/>
</dbReference>
<evidence type="ECO:0000259" key="6">
    <source>
        <dbReference type="PROSITE" id="PS50113"/>
    </source>
</evidence>
<dbReference type="InterPro" id="IPR000014">
    <property type="entry name" value="PAS"/>
</dbReference>
<comment type="catalytic activity">
    <reaction evidence="4">
        <text>3',3'-c-di-GMP + H2O = 5'-phosphoguanylyl(3'-&gt;5')guanosine + H(+)</text>
        <dbReference type="Rhea" id="RHEA:24902"/>
        <dbReference type="ChEBI" id="CHEBI:15377"/>
        <dbReference type="ChEBI" id="CHEBI:15378"/>
        <dbReference type="ChEBI" id="CHEBI:58754"/>
        <dbReference type="ChEBI" id="CHEBI:58805"/>
        <dbReference type="EC" id="3.1.4.52"/>
    </reaction>
    <physiologicalReaction direction="left-to-right" evidence="4">
        <dbReference type="Rhea" id="RHEA:24903"/>
    </physiologicalReaction>
</comment>
<dbReference type="RefSeq" id="WP_110018192.1">
    <property type="nucleotide sequence ID" value="NZ_QGTJ01000004.1"/>
</dbReference>
<dbReference type="Gene3D" id="3.30.70.270">
    <property type="match status" value="1"/>
</dbReference>
<dbReference type="InterPro" id="IPR029016">
    <property type="entry name" value="GAF-like_dom_sf"/>
</dbReference>
<dbReference type="PROSITE" id="PS50113">
    <property type="entry name" value="PAC"/>
    <property type="match status" value="1"/>
</dbReference>
<dbReference type="GO" id="GO:0007165">
    <property type="term" value="P:signal transduction"/>
    <property type="evidence" value="ECO:0007669"/>
    <property type="project" value="InterPro"/>
</dbReference>
<protein>
    <recommendedName>
        <fullName evidence="2">cyclic-guanylate-specific phosphodiesterase</fullName>
        <ecNumber evidence="2">3.1.4.52</ecNumber>
    </recommendedName>
</protein>
<evidence type="ECO:0000256" key="4">
    <source>
        <dbReference type="ARBA" id="ARBA00051114"/>
    </source>
</evidence>
<feature type="domain" description="PAS" evidence="5">
    <location>
        <begin position="437"/>
        <end position="508"/>
    </location>
</feature>
<dbReference type="InterPro" id="IPR000160">
    <property type="entry name" value="GGDEF_dom"/>
</dbReference>
<dbReference type="SUPFAM" id="SSF55073">
    <property type="entry name" value="Nucleotide cyclase"/>
    <property type="match status" value="1"/>
</dbReference>
<dbReference type="SUPFAM" id="SSF158472">
    <property type="entry name" value="HAMP domain-like"/>
    <property type="match status" value="1"/>
</dbReference>
<dbReference type="PROSITE" id="PS50887">
    <property type="entry name" value="GGDEF"/>
    <property type="match status" value="1"/>
</dbReference>
<dbReference type="GO" id="GO:0016020">
    <property type="term" value="C:membrane"/>
    <property type="evidence" value="ECO:0007669"/>
    <property type="project" value="InterPro"/>
</dbReference>
<accession>A0A317MVI2</accession>
<organism evidence="10 11">
    <name type="scientific">Plasticicumulans acidivorans</name>
    <dbReference type="NCBI Taxonomy" id="886464"/>
    <lineage>
        <taxon>Bacteria</taxon>
        <taxon>Pseudomonadati</taxon>
        <taxon>Pseudomonadota</taxon>
        <taxon>Gammaproteobacteria</taxon>
        <taxon>Candidatus Competibacteraceae</taxon>
        <taxon>Plasticicumulans</taxon>
    </lineage>
</organism>
<dbReference type="SUPFAM" id="SSF55785">
    <property type="entry name" value="PYP-like sensor domain (PAS domain)"/>
    <property type="match status" value="1"/>
</dbReference>
<evidence type="ECO:0000259" key="5">
    <source>
        <dbReference type="PROSITE" id="PS50112"/>
    </source>
</evidence>
<dbReference type="Pfam" id="PF00672">
    <property type="entry name" value="HAMP"/>
    <property type="match status" value="1"/>
</dbReference>
<dbReference type="InterPro" id="IPR003018">
    <property type="entry name" value="GAF"/>
</dbReference>
<dbReference type="FunFam" id="3.20.20.450:FF:000001">
    <property type="entry name" value="Cyclic di-GMP phosphodiesterase yahA"/>
    <property type="match status" value="1"/>
</dbReference>
<dbReference type="FunFam" id="3.30.70.270:FF:000001">
    <property type="entry name" value="Diguanylate cyclase domain protein"/>
    <property type="match status" value="1"/>
</dbReference>
<evidence type="ECO:0000256" key="3">
    <source>
        <dbReference type="ARBA" id="ARBA00022636"/>
    </source>
</evidence>
<comment type="caution">
    <text evidence="10">The sequence shown here is derived from an EMBL/GenBank/DDBJ whole genome shotgun (WGS) entry which is preliminary data.</text>
</comment>
<dbReference type="Pfam" id="PF00563">
    <property type="entry name" value="EAL"/>
    <property type="match status" value="1"/>
</dbReference>
<dbReference type="InterPro" id="IPR001633">
    <property type="entry name" value="EAL_dom"/>
</dbReference>
<evidence type="ECO:0000259" key="7">
    <source>
        <dbReference type="PROSITE" id="PS50883"/>
    </source>
</evidence>
<gene>
    <name evidence="10" type="ORF">C7443_104157</name>
</gene>
<keyword evidence="11" id="KW-1185">Reference proteome</keyword>
<dbReference type="Gene3D" id="3.30.450.20">
    <property type="entry name" value="PAS domain"/>
    <property type="match status" value="1"/>
</dbReference>
<dbReference type="Pfam" id="PF13426">
    <property type="entry name" value="PAS_9"/>
    <property type="match status" value="1"/>
</dbReference>
<feature type="domain" description="HAMP" evidence="8">
    <location>
        <begin position="197"/>
        <end position="249"/>
    </location>
</feature>
<dbReference type="CDD" id="cd00130">
    <property type="entry name" value="PAS"/>
    <property type="match status" value="1"/>
</dbReference>
<dbReference type="InterPro" id="IPR035965">
    <property type="entry name" value="PAS-like_dom_sf"/>
</dbReference>
<dbReference type="InterPro" id="IPR043128">
    <property type="entry name" value="Rev_trsase/Diguanyl_cyclase"/>
</dbReference>
<proteinExistence type="predicted"/>
<name>A0A317MVI2_9GAMM</name>
<dbReference type="Pfam" id="PF00990">
    <property type="entry name" value="GGDEF"/>
    <property type="match status" value="1"/>
</dbReference>
<dbReference type="Gene3D" id="6.10.340.10">
    <property type="match status" value="1"/>
</dbReference>